<protein>
    <recommendedName>
        <fullName evidence="7">Cyclin Dx</fullName>
    </recommendedName>
</protein>
<dbReference type="InterPro" id="IPR006671">
    <property type="entry name" value="Cyclin_N"/>
</dbReference>
<dbReference type="SUPFAM" id="SSF47954">
    <property type="entry name" value="Cyclin-like"/>
    <property type="match status" value="2"/>
</dbReference>
<dbReference type="PANTHER" id="PTHR10177">
    <property type="entry name" value="CYCLINS"/>
    <property type="match status" value="1"/>
</dbReference>
<gene>
    <name evidence="5" type="ORF">MATL_G00010940</name>
</gene>
<dbReference type="InterPro" id="IPR013763">
    <property type="entry name" value="Cyclin-like_dom"/>
</dbReference>
<evidence type="ECO:0000259" key="3">
    <source>
        <dbReference type="SMART" id="SM00385"/>
    </source>
</evidence>
<dbReference type="Pfam" id="PF00134">
    <property type="entry name" value="Cyclin_N"/>
    <property type="match status" value="1"/>
</dbReference>
<dbReference type="InterPro" id="IPR039361">
    <property type="entry name" value="Cyclin"/>
</dbReference>
<dbReference type="EMBL" id="JAFDVH010000001">
    <property type="protein sequence ID" value="KAG7492084.1"/>
    <property type="molecule type" value="Genomic_DNA"/>
</dbReference>
<dbReference type="OrthoDB" id="306099at2759"/>
<dbReference type="Pfam" id="PF02984">
    <property type="entry name" value="Cyclin_C"/>
    <property type="match status" value="1"/>
</dbReference>
<evidence type="ECO:0000313" key="5">
    <source>
        <dbReference type="EMBL" id="KAG7492084.1"/>
    </source>
</evidence>
<organism evidence="5 6">
    <name type="scientific">Megalops atlanticus</name>
    <name type="common">Tarpon</name>
    <name type="synonym">Clupea gigantea</name>
    <dbReference type="NCBI Taxonomy" id="7932"/>
    <lineage>
        <taxon>Eukaryota</taxon>
        <taxon>Metazoa</taxon>
        <taxon>Chordata</taxon>
        <taxon>Craniata</taxon>
        <taxon>Vertebrata</taxon>
        <taxon>Euteleostomi</taxon>
        <taxon>Actinopterygii</taxon>
        <taxon>Neopterygii</taxon>
        <taxon>Teleostei</taxon>
        <taxon>Elopiformes</taxon>
        <taxon>Megalopidae</taxon>
        <taxon>Megalops</taxon>
    </lineage>
</organism>
<evidence type="ECO:0000259" key="4">
    <source>
        <dbReference type="SMART" id="SM01332"/>
    </source>
</evidence>
<comment type="similarity">
    <text evidence="2">Belongs to the cyclin family.</text>
</comment>
<evidence type="ECO:0000256" key="1">
    <source>
        <dbReference type="ARBA" id="ARBA00023127"/>
    </source>
</evidence>
<name>A0A9D3TJN6_MEGAT</name>
<evidence type="ECO:0000313" key="6">
    <source>
        <dbReference type="Proteomes" id="UP001046870"/>
    </source>
</evidence>
<dbReference type="Pfam" id="PF25434">
    <property type="entry name" value="NUCB1_N"/>
    <property type="match status" value="1"/>
</dbReference>
<dbReference type="SMART" id="SM01332">
    <property type="entry name" value="Cyclin_C"/>
    <property type="match status" value="1"/>
</dbReference>
<dbReference type="Gene3D" id="1.10.472.10">
    <property type="entry name" value="Cyclin-like"/>
    <property type="match status" value="2"/>
</dbReference>
<reference evidence="5" key="1">
    <citation type="submission" date="2021-01" db="EMBL/GenBank/DDBJ databases">
        <authorList>
            <person name="Zahm M."/>
            <person name="Roques C."/>
            <person name="Cabau C."/>
            <person name="Klopp C."/>
            <person name="Donnadieu C."/>
            <person name="Jouanno E."/>
            <person name="Lampietro C."/>
            <person name="Louis A."/>
            <person name="Herpin A."/>
            <person name="Echchiki A."/>
            <person name="Berthelot C."/>
            <person name="Parey E."/>
            <person name="Roest-Crollius H."/>
            <person name="Braasch I."/>
            <person name="Postlethwait J."/>
            <person name="Bobe J."/>
            <person name="Montfort J."/>
            <person name="Bouchez O."/>
            <person name="Begum T."/>
            <person name="Mejri S."/>
            <person name="Adams A."/>
            <person name="Chen W.-J."/>
            <person name="Guiguen Y."/>
        </authorList>
    </citation>
    <scope>NUCLEOTIDE SEQUENCE</scope>
    <source>
        <strain evidence="5">YG-15Mar2019-1</strain>
        <tissue evidence="5">Brain</tissue>
    </source>
</reference>
<evidence type="ECO:0000256" key="2">
    <source>
        <dbReference type="RuleBase" id="RU000383"/>
    </source>
</evidence>
<comment type="caution">
    <text evidence="5">The sequence shown here is derived from an EMBL/GenBank/DDBJ whole genome shotgun (WGS) entry which is preliminary data.</text>
</comment>
<dbReference type="FunFam" id="1.10.472.10:FF:000096">
    <property type="entry name" value="G1/S-specific cyclin-D3 isoform X2"/>
    <property type="match status" value="1"/>
</dbReference>
<dbReference type="AlphaFoldDB" id="A0A9D3TJN6"/>
<dbReference type="InterPro" id="IPR036915">
    <property type="entry name" value="Cyclin-like_sf"/>
</dbReference>
<feature type="domain" description="Cyclin-like" evidence="3">
    <location>
        <begin position="65"/>
        <end position="149"/>
    </location>
</feature>
<dbReference type="SMART" id="SM00385">
    <property type="entry name" value="CYCLIN"/>
    <property type="match status" value="1"/>
</dbReference>
<evidence type="ECO:0008006" key="7">
    <source>
        <dbReference type="Google" id="ProtNLM"/>
    </source>
</evidence>
<feature type="domain" description="Cyclin C-terminal" evidence="4">
    <location>
        <begin position="158"/>
        <end position="310"/>
    </location>
</feature>
<keyword evidence="6" id="KW-1185">Reference proteome</keyword>
<dbReference type="InterPro" id="IPR057576">
    <property type="entry name" value="NUCB1_N"/>
</dbReference>
<keyword evidence="1 2" id="KW-0195">Cyclin</keyword>
<dbReference type="InterPro" id="IPR004367">
    <property type="entry name" value="Cyclin_C-dom"/>
</dbReference>
<proteinExistence type="inferred from homology"/>
<dbReference type="Proteomes" id="UP001046870">
    <property type="component" value="Chromosome 1"/>
</dbReference>
<sequence length="382" mass="42327">MSMSLWCDEDSRGPLEPQLRASWDPNASGVRVISRLLQSEERYLPSPLYVSVTQREPHRREALAKWALEVCCESGCEESVFPLSVALLDLFLSASLSLPVSPLCLSAACILIASKVAGSEPVSTDSLCAAASFNFLPKNLRDMERIVLATLRWDVAMVTPHDFLPHFLSVLGEREKDRETDRDPEVFLSTLHRHSDTLVAMCVCDSRFLGTPPSLLAAAALSSALCGLGDKGSQLSHMTMTTLATLCQTDLGVLQYYTELIEGALTERLRNGPTGSELYPGGNKDEPLEENDTERAAVKIMNRISCWLLLLSFSPGVLSVPIDHNATHQGTVAPQEDKQEETLDTGLYYDRYLREVKEVLETDPHFREKLQTANTEDIKICR</sequence>
<accession>A0A9D3TJN6</accession>